<comment type="subcellular location">
    <subcellularLocation>
        <location evidence="1">Membrane</location>
        <topology evidence="1">Multi-pass membrane protein</topology>
    </subcellularLocation>
</comment>
<gene>
    <name evidence="7" type="ORF">ABR189_16385</name>
</gene>
<feature type="transmembrane region" description="Helical" evidence="6">
    <location>
        <begin position="57"/>
        <end position="75"/>
    </location>
</feature>
<name>A0ABV2T8L8_9BACT</name>
<dbReference type="PANTHER" id="PTHR31885:SF6">
    <property type="entry name" value="GH04784P"/>
    <property type="match status" value="1"/>
</dbReference>
<reference evidence="7 8" key="1">
    <citation type="submission" date="2024-06" db="EMBL/GenBank/DDBJ databases">
        <title>Chitinophaga defluvii sp. nov., isolated from municipal sewage.</title>
        <authorList>
            <person name="Zhang L."/>
        </authorList>
    </citation>
    <scope>NUCLEOTIDE SEQUENCE [LARGE SCALE GENOMIC DNA]</scope>
    <source>
        <strain evidence="7 8">H8</strain>
    </source>
</reference>
<feature type="transmembrane region" description="Helical" evidence="6">
    <location>
        <begin position="81"/>
        <end position="102"/>
    </location>
</feature>
<accession>A0ABV2T8L8</accession>
<feature type="transmembrane region" description="Helical" evidence="6">
    <location>
        <begin position="196"/>
        <end position="216"/>
    </location>
</feature>
<evidence type="ECO:0000256" key="3">
    <source>
        <dbReference type="ARBA" id="ARBA00022692"/>
    </source>
</evidence>
<evidence type="ECO:0000256" key="2">
    <source>
        <dbReference type="ARBA" id="ARBA00007375"/>
    </source>
</evidence>
<dbReference type="PANTHER" id="PTHR31885">
    <property type="entry name" value="GH04784P"/>
    <property type="match status" value="1"/>
</dbReference>
<keyword evidence="4 6" id="KW-1133">Transmembrane helix</keyword>
<dbReference type="EMBL" id="JBEXAC010000002">
    <property type="protein sequence ID" value="MET6998965.1"/>
    <property type="molecule type" value="Genomic_DNA"/>
</dbReference>
<protein>
    <submittedName>
        <fullName evidence="7">Lysoplasmalogenase</fullName>
    </submittedName>
</protein>
<dbReference type="RefSeq" id="WP_354661532.1">
    <property type="nucleotide sequence ID" value="NZ_JBEXAC010000002.1"/>
</dbReference>
<dbReference type="InterPro" id="IPR012506">
    <property type="entry name" value="TMEM86B-like"/>
</dbReference>
<keyword evidence="5 6" id="KW-0472">Membrane</keyword>
<keyword evidence="8" id="KW-1185">Reference proteome</keyword>
<evidence type="ECO:0000256" key="1">
    <source>
        <dbReference type="ARBA" id="ARBA00004141"/>
    </source>
</evidence>
<feature type="transmembrane region" description="Helical" evidence="6">
    <location>
        <begin position="27"/>
        <end position="45"/>
    </location>
</feature>
<evidence type="ECO:0000256" key="4">
    <source>
        <dbReference type="ARBA" id="ARBA00022989"/>
    </source>
</evidence>
<comment type="similarity">
    <text evidence="2">Belongs to the TMEM86 family.</text>
</comment>
<feature type="transmembrane region" description="Helical" evidence="6">
    <location>
        <begin position="169"/>
        <end position="190"/>
    </location>
</feature>
<feature type="transmembrane region" description="Helical" evidence="6">
    <location>
        <begin position="140"/>
        <end position="162"/>
    </location>
</feature>
<evidence type="ECO:0000313" key="8">
    <source>
        <dbReference type="Proteomes" id="UP001549749"/>
    </source>
</evidence>
<comment type="caution">
    <text evidence="7">The sequence shown here is derived from an EMBL/GenBank/DDBJ whole genome shotgun (WGS) entry which is preliminary data.</text>
</comment>
<proteinExistence type="inferred from homology"/>
<dbReference type="Proteomes" id="UP001549749">
    <property type="component" value="Unassembled WGS sequence"/>
</dbReference>
<evidence type="ECO:0000256" key="6">
    <source>
        <dbReference type="SAM" id="Phobius"/>
    </source>
</evidence>
<evidence type="ECO:0000256" key="5">
    <source>
        <dbReference type="ARBA" id="ARBA00023136"/>
    </source>
</evidence>
<evidence type="ECO:0000313" key="7">
    <source>
        <dbReference type="EMBL" id="MET6998965.1"/>
    </source>
</evidence>
<sequence>MLKSIWLVLYFITLLADLIFVGFDMGAIRFTSKPLLMVLLALYFMSNTGHVRAIYRYLLLAALAFSFGGDVLLMFDGRGMTFFIAGLGSFLLAHMMYILFFLKIRYTNDPRPDCHYFAAFITEAIVIAFIFFMLPYLGDMTIPVIIYAIGISFTLLCALHAFRLQQQTAGWYCILGAILFIISDSLIAVGKFYQPIPLGGVLVMLTYGLAQAGLVYGSTRYLNSRV</sequence>
<dbReference type="Pfam" id="PF07947">
    <property type="entry name" value="YhhN"/>
    <property type="match status" value="1"/>
</dbReference>
<organism evidence="7 8">
    <name type="scientific">Chitinophaga defluvii</name>
    <dbReference type="NCBI Taxonomy" id="3163343"/>
    <lineage>
        <taxon>Bacteria</taxon>
        <taxon>Pseudomonadati</taxon>
        <taxon>Bacteroidota</taxon>
        <taxon>Chitinophagia</taxon>
        <taxon>Chitinophagales</taxon>
        <taxon>Chitinophagaceae</taxon>
        <taxon>Chitinophaga</taxon>
    </lineage>
</organism>
<keyword evidence="3 6" id="KW-0812">Transmembrane</keyword>
<feature type="transmembrane region" description="Helical" evidence="6">
    <location>
        <begin position="114"/>
        <end position="134"/>
    </location>
</feature>
<feature type="transmembrane region" description="Helical" evidence="6">
    <location>
        <begin position="5"/>
        <end position="21"/>
    </location>
</feature>